<feature type="transmembrane region" description="Helical" evidence="1">
    <location>
        <begin position="50"/>
        <end position="68"/>
    </location>
</feature>
<gene>
    <name evidence="3" type="ORF">E6C50_15150</name>
</gene>
<dbReference type="AlphaFoldDB" id="A0A4V3W7P6"/>
<feature type="transmembrane region" description="Helical" evidence="1">
    <location>
        <begin position="169"/>
        <end position="188"/>
    </location>
</feature>
<keyword evidence="3" id="KW-0378">Hydrolase</keyword>
<dbReference type="EMBL" id="SSNZ01000009">
    <property type="protein sequence ID" value="THF48178.1"/>
    <property type="molecule type" value="Genomic_DNA"/>
</dbReference>
<dbReference type="GO" id="GO:0008237">
    <property type="term" value="F:metallopeptidase activity"/>
    <property type="evidence" value="ECO:0007669"/>
    <property type="project" value="UniProtKB-KW"/>
</dbReference>
<accession>A0A4V3W7P6</accession>
<keyword evidence="1" id="KW-0472">Membrane</keyword>
<dbReference type="GO" id="GO:0006508">
    <property type="term" value="P:proteolysis"/>
    <property type="evidence" value="ECO:0007669"/>
    <property type="project" value="UniProtKB-KW"/>
</dbReference>
<feature type="domain" description="CAAX prenyl protease 2/Lysostaphin resistance protein A-like" evidence="2">
    <location>
        <begin position="87"/>
        <end position="184"/>
    </location>
</feature>
<keyword evidence="4" id="KW-1185">Reference proteome</keyword>
<evidence type="ECO:0000256" key="1">
    <source>
        <dbReference type="SAM" id="Phobius"/>
    </source>
</evidence>
<organism evidence="3 4">
    <name type="scientific">Flavobacterium supellecticarium</name>
    <dbReference type="NCBI Taxonomy" id="2565924"/>
    <lineage>
        <taxon>Bacteria</taxon>
        <taxon>Pseudomonadati</taxon>
        <taxon>Bacteroidota</taxon>
        <taxon>Flavobacteriia</taxon>
        <taxon>Flavobacteriales</taxon>
        <taxon>Flavobacteriaceae</taxon>
        <taxon>Flavobacterium</taxon>
    </lineage>
</organism>
<dbReference type="InterPro" id="IPR003675">
    <property type="entry name" value="Rce1/LyrA-like_dom"/>
</dbReference>
<keyword evidence="1" id="KW-0812">Transmembrane</keyword>
<name>A0A4V3W7P6_9FLAO</name>
<proteinExistence type="predicted"/>
<sequence>MSFKSYFFPLALKTYHLFIQQKIISMSAFLNFKILRRIYHFHNTLSKIRLFVTAFFVLYLLTILLSVIGNCLKEDALTIEFLEGKDPVWIFVLTVILAPVVETLIFQYGIIELCLKVRSRYAKEMALIVSALVFGMEHGYNTIYRGLAIIMGAALAFYYLLFKKYTTGFAVAAIMVLHALLNFVSFLINNVLDVEV</sequence>
<keyword evidence="3" id="KW-0482">Metalloprotease</keyword>
<keyword evidence="3" id="KW-0645">Protease</keyword>
<feature type="transmembrane region" description="Helical" evidence="1">
    <location>
        <begin position="143"/>
        <end position="162"/>
    </location>
</feature>
<comment type="caution">
    <text evidence="3">The sequence shown here is derived from an EMBL/GenBank/DDBJ whole genome shotgun (WGS) entry which is preliminary data.</text>
</comment>
<dbReference type="OrthoDB" id="1357042at2"/>
<dbReference type="Pfam" id="PF02517">
    <property type="entry name" value="Rce1-like"/>
    <property type="match status" value="1"/>
</dbReference>
<dbReference type="GO" id="GO:0080120">
    <property type="term" value="P:CAAX-box protein maturation"/>
    <property type="evidence" value="ECO:0007669"/>
    <property type="project" value="UniProtKB-ARBA"/>
</dbReference>
<evidence type="ECO:0000259" key="2">
    <source>
        <dbReference type="Pfam" id="PF02517"/>
    </source>
</evidence>
<evidence type="ECO:0000313" key="4">
    <source>
        <dbReference type="Proteomes" id="UP000307507"/>
    </source>
</evidence>
<dbReference type="Proteomes" id="UP000307507">
    <property type="component" value="Unassembled WGS sequence"/>
</dbReference>
<feature type="transmembrane region" description="Helical" evidence="1">
    <location>
        <begin position="88"/>
        <end position="109"/>
    </location>
</feature>
<protein>
    <submittedName>
        <fullName evidence="3">CPBP family intramembrane metalloprotease</fullName>
    </submittedName>
</protein>
<evidence type="ECO:0000313" key="3">
    <source>
        <dbReference type="EMBL" id="THF48178.1"/>
    </source>
</evidence>
<reference evidence="3 4" key="1">
    <citation type="submission" date="2019-04" db="EMBL/GenBank/DDBJ databases">
        <title>Flavobacterium sp. nov. isolated from construction timber.</title>
        <authorList>
            <person name="Lin S.-Y."/>
            <person name="Chang C.-T."/>
            <person name="Young C.-C."/>
        </authorList>
    </citation>
    <scope>NUCLEOTIDE SEQUENCE [LARGE SCALE GENOMIC DNA]</scope>
    <source>
        <strain evidence="3 4">CC-CTC003</strain>
    </source>
</reference>
<keyword evidence="1" id="KW-1133">Transmembrane helix</keyword>
<dbReference type="GO" id="GO:0004175">
    <property type="term" value="F:endopeptidase activity"/>
    <property type="evidence" value="ECO:0007669"/>
    <property type="project" value="UniProtKB-ARBA"/>
</dbReference>